<dbReference type="PROSITE" id="PS51900">
    <property type="entry name" value="CB"/>
    <property type="match status" value="1"/>
</dbReference>
<dbReference type="Pfam" id="PF13495">
    <property type="entry name" value="Phage_int_SAM_4"/>
    <property type="match status" value="1"/>
</dbReference>
<organism evidence="8 9">
    <name type="scientific">Nitrincola tapanii</name>
    <dbReference type="NCBI Taxonomy" id="1708751"/>
    <lineage>
        <taxon>Bacteria</taxon>
        <taxon>Pseudomonadati</taxon>
        <taxon>Pseudomonadota</taxon>
        <taxon>Gammaproteobacteria</taxon>
        <taxon>Oceanospirillales</taxon>
        <taxon>Oceanospirillaceae</taxon>
        <taxon>Nitrincola</taxon>
    </lineage>
</organism>
<dbReference type="OrthoDB" id="9801717at2"/>
<dbReference type="GO" id="GO:0006310">
    <property type="term" value="P:DNA recombination"/>
    <property type="evidence" value="ECO:0007669"/>
    <property type="project" value="UniProtKB-KW"/>
</dbReference>
<gene>
    <name evidence="8" type="ORF">E1H14_01025</name>
</gene>
<evidence type="ECO:0000259" key="7">
    <source>
        <dbReference type="PROSITE" id="PS51900"/>
    </source>
</evidence>
<dbReference type="PROSITE" id="PS51898">
    <property type="entry name" value="TYR_RECOMBINASE"/>
    <property type="match status" value="1"/>
</dbReference>
<dbReference type="InterPro" id="IPR002104">
    <property type="entry name" value="Integrase_catalytic"/>
</dbReference>
<keyword evidence="2" id="KW-0229">DNA integration</keyword>
<keyword evidence="4" id="KW-0233">DNA recombination</keyword>
<comment type="similarity">
    <text evidence="1">Belongs to the 'phage' integrase family.</text>
</comment>
<evidence type="ECO:0000256" key="4">
    <source>
        <dbReference type="ARBA" id="ARBA00023172"/>
    </source>
</evidence>
<dbReference type="NCBIfam" id="TIGR02249">
    <property type="entry name" value="integrase_gron"/>
    <property type="match status" value="1"/>
</dbReference>
<feature type="domain" description="Core-binding (CB)" evidence="7">
    <location>
        <begin position="1"/>
        <end position="84"/>
    </location>
</feature>
<protein>
    <submittedName>
        <fullName evidence="8">Integron integrase</fullName>
    </submittedName>
</protein>
<dbReference type="InterPro" id="IPR011946">
    <property type="entry name" value="Integrase_integron-type"/>
</dbReference>
<dbReference type="InterPro" id="IPR011010">
    <property type="entry name" value="DNA_brk_join_enz"/>
</dbReference>
<evidence type="ECO:0000256" key="5">
    <source>
        <dbReference type="PROSITE-ProRule" id="PRU01248"/>
    </source>
</evidence>
<dbReference type="RefSeq" id="WP_149389595.1">
    <property type="nucleotide sequence ID" value="NZ_SMRS01000001.1"/>
</dbReference>
<dbReference type="InterPro" id="IPR044068">
    <property type="entry name" value="CB"/>
</dbReference>
<dbReference type="PANTHER" id="PTHR30349">
    <property type="entry name" value="PHAGE INTEGRASE-RELATED"/>
    <property type="match status" value="1"/>
</dbReference>
<dbReference type="AlphaFoldDB" id="A0A5A9W6L0"/>
<dbReference type="InterPro" id="IPR010998">
    <property type="entry name" value="Integrase_recombinase_N"/>
</dbReference>
<dbReference type="Pfam" id="PF00589">
    <property type="entry name" value="Phage_integrase"/>
    <property type="match status" value="1"/>
</dbReference>
<dbReference type="InterPro" id="IPR013762">
    <property type="entry name" value="Integrase-like_cat_sf"/>
</dbReference>
<dbReference type="GO" id="GO:0015074">
    <property type="term" value="P:DNA integration"/>
    <property type="evidence" value="ECO:0007669"/>
    <property type="project" value="UniProtKB-KW"/>
</dbReference>
<evidence type="ECO:0000256" key="1">
    <source>
        <dbReference type="ARBA" id="ARBA00008857"/>
    </source>
</evidence>
<evidence type="ECO:0000259" key="6">
    <source>
        <dbReference type="PROSITE" id="PS51898"/>
    </source>
</evidence>
<dbReference type="Proteomes" id="UP000325302">
    <property type="component" value="Unassembled WGS sequence"/>
</dbReference>
<comment type="caution">
    <text evidence="8">The sequence shown here is derived from an EMBL/GenBank/DDBJ whole genome shotgun (WGS) entry which is preliminary data.</text>
</comment>
<proteinExistence type="inferred from homology"/>
<dbReference type="GO" id="GO:0003677">
    <property type="term" value="F:DNA binding"/>
    <property type="evidence" value="ECO:0007669"/>
    <property type="project" value="UniProtKB-UniRule"/>
</dbReference>
<dbReference type="EMBL" id="SMRS01000001">
    <property type="protein sequence ID" value="KAA0876346.1"/>
    <property type="molecule type" value="Genomic_DNA"/>
</dbReference>
<feature type="domain" description="Tyr recombinase" evidence="6">
    <location>
        <begin position="102"/>
        <end position="271"/>
    </location>
</feature>
<keyword evidence="3 5" id="KW-0238">DNA-binding</keyword>
<dbReference type="InterPro" id="IPR004107">
    <property type="entry name" value="Integrase_SAM-like_N"/>
</dbReference>
<reference evidence="8 9" key="1">
    <citation type="submission" date="2019-03" db="EMBL/GenBank/DDBJ databases">
        <title>Nitrincola sp. nov. isolated from an Indian soda lake.</title>
        <authorList>
            <person name="Joshi A."/>
            <person name="Thite S.V."/>
            <person name="Joseph N."/>
            <person name="Dhotre D."/>
            <person name="Moorthy M."/>
            <person name="Shouche Y.S."/>
        </authorList>
    </citation>
    <scope>NUCLEOTIDE SEQUENCE [LARGE SCALE GENOMIC DNA]</scope>
    <source>
        <strain evidence="8 9">MEB193</strain>
    </source>
</reference>
<accession>A0A5A9W6L0</accession>
<dbReference type="SUPFAM" id="SSF56349">
    <property type="entry name" value="DNA breaking-rejoining enzymes"/>
    <property type="match status" value="1"/>
</dbReference>
<evidence type="ECO:0000313" key="8">
    <source>
        <dbReference type="EMBL" id="KAA0876346.1"/>
    </source>
</evidence>
<dbReference type="Gene3D" id="1.10.150.130">
    <property type="match status" value="1"/>
</dbReference>
<evidence type="ECO:0000313" key="9">
    <source>
        <dbReference type="Proteomes" id="UP000325302"/>
    </source>
</evidence>
<evidence type="ECO:0000256" key="2">
    <source>
        <dbReference type="ARBA" id="ARBA00022908"/>
    </source>
</evidence>
<keyword evidence="9" id="KW-1185">Reference proteome</keyword>
<name>A0A5A9W6L0_9GAMM</name>
<evidence type="ECO:0000256" key="3">
    <source>
        <dbReference type="ARBA" id="ARBA00023125"/>
    </source>
</evidence>
<dbReference type="Gene3D" id="1.10.443.10">
    <property type="entry name" value="Intergrase catalytic core"/>
    <property type="match status" value="1"/>
</dbReference>
<sequence length="271" mass="30922">MSNSPFLKSVEDFMCVQRYSRRTIKTYLYWIKYFILYSGKRHPSQLHDEDIIRFLTFLAVQRNVAAGTQALALNAIVFLKTKFLGQTVGDLSGFSPARKPRKLPIVLTPKEVAALLNQLHGVQYLMAAILYGSGLRRIELVRLRVKDIDFDYKQIRVINGKGGKHRLVTLAEELVPLLDQQVERVENYLKQDRICQGYAGVWLPDGLARKYPNAPFESGWHFLFPASRLSIDPASNLLRRHHYDESNLNKLIKKAALKQGAQGVRSPLSTL</sequence>
<dbReference type="PANTHER" id="PTHR30349:SF64">
    <property type="entry name" value="PROPHAGE INTEGRASE INTD-RELATED"/>
    <property type="match status" value="1"/>
</dbReference>
<dbReference type="InterPro" id="IPR050090">
    <property type="entry name" value="Tyrosine_recombinase_XerCD"/>
</dbReference>